<evidence type="ECO:0000256" key="1">
    <source>
        <dbReference type="ARBA" id="ARBA00004651"/>
    </source>
</evidence>
<evidence type="ECO:0000313" key="12">
    <source>
        <dbReference type="EMBL" id="MDR6335737.1"/>
    </source>
</evidence>
<accession>A0A9W6FL94</accession>
<dbReference type="PANTHER" id="PTHR30406">
    <property type="entry name" value="SULFATE TRANSPORT SYSTEM PERMEASE PROTEIN"/>
    <property type="match status" value="1"/>
</dbReference>
<evidence type="ECO:0000256" key="8">
    <source>
        <dbReference type="ARBA" id="ARBA00025323"/>
    </source>
</evidence>
<comment type="caution">
    <text evidence="9">Lacks conserved residue(s) required for the propagation of feature annotation.</text>
</comment>
<dbReference type="GO" id="GO:0015419">
    <property type="term" value="F:ABC-type sulfate transporter activity"/>
    <property type="evidence" value="ECO:0007669"/>
    <property type="project" value="UniProtKB-UniRule"/>
</dbReference>
<evidence type="ECO:0000256" key="3">
    <source>
        <dbReference type="ARBA" id="ARBA00022448"/>
    </source>
</evidence>
<dbReference type="Proteomes" id="UP001245370">
    <property type="component" value="Unassembled WGS sequence"/>
</dbReference>
<comment type="similarity">
    <text evidence="9">Belongs to the binding-protein-dependent transport system permease family. CysTW subfamily.</text>
</comment>
<dbReference type="InterPro" id="IPR011865">
    <property type="entry name" value="CysT_permease"/>
</dbReference>
<reference evidence="11" key="1">
    <citation type="submission" date="2022-12" db="EMBL/GenBank/DDBJ databases">
        <title>Reference genome sequencing for broad-spectrum identification of bacterial and archaeal isolates by mass spectrometry.</title>
        <authorList>
            <person name="Sekiguchi Y."/>
            <person name="Tourlousse D.M."/>
        </authorList>
    </citation>
    <scope>NUCLEOTIDE SEQUENCE</scope>
    <source>
        <strain evidence="11">301</strain>
    </source>
</reference>
<evidence type="ECO:0000256" key="4">
    <source>
        <dbReference type="ARBA" id="ARBA00022692"/>
    </source>
</evidence>
<evidence type="ECO:0000256" key="5">
    <source>
        <dbReference type="ARBA" id="ARBA00022989"/>
    </source>
</evidence>
<dbReference type="InterPro" id="IPR005667">
    <property type="entry name" value="Sulph_transpt2"/>
</dbReference>
<sequence>MPRPRFALPMLSRQPRRSVIPGFRLSLGLALLYLGLIVLLPIGALLLKAADVGFERYISIITSPRTLASFQVTLTTAALAALFNAIYGLALAWVLVRYEFPGKRLLDAMVDVPFALPTAVAGLALTALFAKNGWFGAPLAQWGIQVAYAPAGIVCAMAFTSIPFVVRTVQPVLEDMEPELEEAGATLGASDLTIFRRIIFPTIFPAFLAGTSLAFARSLGEFGAVVFIAGNQPFRTEIVALLTFIRLEEYDYAAAAAIAVTMLGLAFVMLLIVNAVQAWHQKFAMGDA</sequence>
<dbReference type="NCBIfam" id="TIGR02139">
    <property type="entry name" value="permease_CysT"/>
    <property type="match status" value="1"/>
</dbReference>
<comment type="function">
    <text evidence="9">Part of the ABC transporter complex (TC 3.A.1.6.1) involved in sulfate/thiosulfate import.</text>
</comment>
<keyword evidence="4 9" id="KW-0812">Transmembrane</keyword>
<dbReference type="EMBL" id="BSDO01000008">
    <property type="protein sequence ID" value="GLI24584.1"/>
    <property type="molecule type" value="Genomic_DNA"/>
</dbReference>
<reference evidence="12 14" key="2">
    <citation type="submission" date="2023-07" db="EMBL/GenBank/DDBJ databases">
        <title>Genomic Encyclopedia of Type Strains, Phase IV (KMG-IV): sequencing the most valuable type-strain genomes for metagenomic binning, comparative biology and taxonomic classification.</title>
        <authorList>
            <person name="Goeker M."/>
        </authorList>
    </citation>
    <scope>NUCLEOTIDE SEQUENCE [LARGE SCALE GENOMIC DNA]</scope>
    <source>
        <strain evidence="12 14">DSM 338</strain>
    </source>
</reference>
<keyword evidence="5 9" id="KW-1133">Transmembrane helix</keyword>
<evidence type="ECO:0000256" key="9">
    <source>
        <dbReference type="RuleBase" id="RU366001"/>
    </source>
</evidence>
<dbReference type="SUPFAM" id="SSF161098">
    <property type="entry name" value="MetI-like"/>
    <property type="match status" value="1"/>
</dbReference>
<keyword evidence="3 9" id="KW-0813">Transport</keyword>
<name>A0A9W6FL94_XANFL</name>
<proteinExistence type="inferred from homology"/>
<evidence type="ECO:0000313" key="14">
    <source>
        <dbReference type="Proteomes" id="UP001245370"/>
    </source>
</evidence>
<feature type="transmembrane region" description="Helical" evidence="9">
    <location>
        <begin position="198"/>
        <end position="216"/>
    </location>
</feature>
<dbReference type="PROSITE" id="PS50928">
    <property type="entry name" value="ABC_TM1"/>
    <property type="match status" value="1"/>
</dbReference>
<keyword evidence="14" id="KW-1185">Reference proteome</keyword>
<dbReference type="InterPro" id="IPR035906">
    <property type="entry name" value="MetI-like_sf"/>
</dbReference>
<evidence type="ECO:0000313" key="13">
    <source>
        <dbReference type="Proteomes" id="UP001144397"/>
    </source>
</evidence>
<evidence type="ECO:0000256" key="7">
    <source>
        <dbReference type="ARBA" id="ARBA00023136"/>
    </source>
</evidence>
<evidence type="ECO:0000256" key="6">
    <source>
        <dbReference type="ARBA" id="ARBA00023032"/>
    </source>
</evidence>
<evidence type="ECO:0000256" key="2">
    <source>
        <dbReference type="ARBA" id="ARBA00011779"/>
    </source>
</evidence>
<keyword evidence="7 9" id="KW-0472">Membrane</keyword>
<dbReference type="GO" id="GO:0005886">
    <property type="term" value="C:plasma membrane"/>
    <property type="evidence" value="ECO:0007669"/>
    <property type="project" value="UniProtKB-SubCell"/>
</dbReference>
<dbReference type="FunFam" id="1.10.3720.10:FF:000004">
    <property type="entry name" value="Sulfate transport system permease protein CysT"/>
    <property type="match status" value="1"/>
</dbReference>
<dbReference type="Proteomes" id="UP001144397">
    <property type="component" value="Unassembled WGS sequence"/>
</dbReference>
<protein>
    <recommendedName>
        <fullName evidence="9">Sulfate transport system permease protein CysT</fullName>
    </recommendedName>
</protein>
<evidence type="ECO:0000313" key="11">
    <source>
        <dbReference type="EMBL" id="GLI24584.1"/>
    </source>
</evidence>
<feature type="transmembrane region" description="Helical" evidence="9">
    <location>
        <begin position="142"/>
        <end position="166"/>
    </location>
</feature>
<comment type="subcellular location">
    <subcellularLocation>
        <location evidence="1">Cell membrane</location>
        <topology evidence="1">Multi-pass membrane protein</topology>
    </subcellularLocation>
</comment>
<dbReference type="NCBIfam" id="TIGR00969">
    <property type="entry name" value="3a0106s02"/>
    <property type="match status" value="1"/>
</dbReference>
<dbReference type="GeneID" id="95765034"/>
<dbReference type="EMBL" id="JAVDPY010000008">
    <property type="protein sequence ID" value="MDR6335737.1"/>
    <property type="molecule type" value="Genomic_DNA"/>
</dbReference>
<comment type="function">
    <text evidence="8">Part of the ABC transporter complex CysAWTP (TC 3.A.1.6.1) involved in sulfate/thiosulfate import. Probably responsible for the translocation of the substrate across the membrane.</text>
</comment>
<dbReference type="PANTHER" id="PTHR30406:SF10">
    <property type="entry name" value="SULFATE TRANSPORT SYSTEM PERMEASE PROTEIN CYST"/>
    <property type="match status" value="1"/>
</dbReference>
<organism evidence="11 13">
    <name type="scientific">Xanthobacter flavus</name>
    <dbReference type="NCBI Taxonomy" id="281"/>
    <lineage>
        <taxon>Bacteria</taxon>
        <taxon>Pseudomonadati</taxon>
        <taxon>Pseudomonadota</taxon>
        <taxon>Alphaproteobacteria</taxon>
        <taxon>Hyphomicrobiales</taxon>
        <taxon>Xanthobacteraceae</taxon>
        <taxon>Xanthobacter</taxon>
    </lineage>
</organism>
<keyword evidence="6 9" id="KW-0764">Sulfate transport</keyword>
<dbReference type="Pfam" id="PF00528">
    <property type="entry name" value="BPD_transp_1"/>
    <property type="match status" value="1"/>
</dbReference>
<dbReference type="RefSeq" id="WP_281809349.1">
    <property type="nucleotide sequence ID" value="NZ_BSDO01000008.1"/>
</dbReference>
<feature type="transmembrane region" description="Helical" evidence="9">
    <location>
        <begin position="252"/>
        <end position="276"/>
    </location>
</feature>
<comment type="caution">
    <text evidence="11">The sequence shown here is derived from an EMBL/GenBank/DDBJ whole genome shotgun (WGS) entry which is preliminary data.</text>
</comment>
<gene>
    <name evidence="11" type="primary">cysT</name>
    <name evidence="12" type="ORF">GGQ86_004233</name>
    <name evidence="11" type="ORF">XFLAVUS301_42580</name>
</gene>
<feature type="transmembrane region" description="Helical" evidence="9">
    <location>
        <begin position="73"/>
        <end position="96"/>
    </location>
</feature>
<dbReference type="AlphaFoldDB" id="A0A9W6FL94"/>
<comment type="subunit">
    <text evidence="2">The complex is composed of two ATP-binding proteins (CysA), two transmembrane proteins (CysT and CysW) and a solute-binding protein (CysP).</text>
</comment>
<dbReference type="InterPro" id="IPR000515">
    <property type="entry name" value="MetI-like"/>
</dbReference>
<feature type="domain" description="ABC transmembrane type-1" evidence="10">
    <location>
        <begin position="70"/>
        <end position="273"/>
    </location>
</feature>
<dbReference type="CDD" id="cd06261">
    <property type="entry name" value="TM_PBP2"/>
    <property type="match status" value="1"/>
</dbReference>
<dbReference type="Gene3D" id="1.10.3720.10">
    <property type="entry name" value="MetI-like"/>
    <property type="match status" value="1"/>
</dbReference>
<feature type="transmembrane region" description="Helical" evidence="9">
    <location>
        <begin position="108"/>
        <end position="130"/>
    </location>
</feature>
<evidence type="ECO:0000259" key="10">
    <source>
        <dbReference type="PROSITE" id="PS50928"/>
    </source>
</evidence>